<accession>A0AAV7M5E0</accession>
<proteinExistence type="predicted"/>
<keyword evidence="2" id="KW-1185">Reference proteome</keyword>
<dbReference type="AlphaFoldDB" id="A0AAV7M5E0"/>
<dbReference type="EMBL" id="JANPWB010000014">
    <property type="protein sequence ID" value="KAJ1098591.1"/>
    <property type="molecule type" value="Genomic_DNA"/>
</dbReference>
<comment type="caution">
    <text evidence="1">The sequence shown here is derived from an EMBL/GenBank/DDBJ whole genome shotgun (WGS) entry which is preliminary data.</text>
</comment>
<sequence length="120" mass="13972">MQAANFQQETAALEARCEADRGAKGGVLHWLRLKRYERRALAEQHAWAYALATQRRLYEVGDKANKRLAWLDKRDREQSWVREVQSKDGALCGSKKPIVEDFATYYEEVYTSVTRMSEED</sequence>
<reference evidence="1" key="1">
    <citation type="journal article" date="2022" name="bioRxiv">
        <title>Sequencing and chromosome-scale assembly of the giantPleurodeles waltlgenome.</title>
        <authorList>
            <person name="Brown T."/>
            <person name="Elewa A."/>
            <person name="Iarovenko S."/>
            <person name="Subramanian E."/>
            <person name="Araus A.J."/>
            <person name="Petzold A."/>
            <person name="Susuki M."/>
            <person name="Suzuki K.-i.T."/>
            <person name="Hayashi T."/>
            <person name="Toyoda A."/>
            <person name="Oliveira C."/>
            <person name="Osipova E."/>
            <person name="Leigh N.D."/>
            <person name="Simon A."/>
            <person name="Yun M.H."/>
        </authorList>
    </citation>
    <scope>NUCLEOTIDE SEQUENCE</scope>
    <source>
        <strain evidence="1">20211129_DDA</strain>
        <tissue evidence="1">Liver</tissue>
    </source>
</reference>
<organism evidence="1 2">
    <name type="scientific">Pleurodeles waltl</name>
    <name type="common">Iberian ribbed newt</name>
    <dbReference type="NCBI Taxonomy" id="8319"/>
    <lineage>
        <taxon>Eukaryota</taxon>
        <taxon>Metazoa</taxon>
        <taxon>Chordata</taxon>
        <taxon>Craniata</taxon>
        <taxon>Vertebrata</taxon>
        <taxon>Euteleostomi</taxon>
        <taxon>Amphibia</taxon>
        <taxon>Batrachia</taxon>
        <taxon>Caudata</taxon>
        <taxon>Salamandroidea</taxon>
        <taxon>Salamandridae</taxon>
        <taxon>Pleurodelinae</taxon>
        <taxon>Pleurodeles</taxon>
    </lineage>
</organism>
<dbReference type="Proteomes" id="UP001066276">
    <property type="component" value="Chromosome 10"/>
</dbReference>
<evidence type="ECO:0000313" key="2">
    <source>
        <dbReference type="Proteomes" id="UP001066276"/>
    </source>
</evidence>
<gene>
    <name evidence="1" type="ORF">NDU88_003699</name>
</gene>
<evidence type="ECO:0000313" key="1">
    <source>
        <dbReference type="EMBL" id="KAJ1098591.1"/>
    </source>
</evidence>
<protein>
    <submittedName>
        <fullName evidence="1">Uncharacterized protein</fullName>
    </submittedName>
</protein>
<name>A0AAV7M5E0_PLEWA</name>